<proteinExistence type="predicted"/>
<organism evidence="4 5">
    <name type="scientific">Lactobacillus hominis DSM 23910 = CRBIP 24.179</name>
    <dbReference type="NCBI Taxonomy" id="1423758"/>
    <lineage>
        <taxon>Bacteria</taxon>
        <taxon>Bacillati</taxon>
        <taxon>Bacillota</taxon>
        <taxon>Bacilli</taxon>
        <taxon>Lactobacillales</taxon>
        <taxon>Lactobacillaceae</taxon>
        <taxon>Lactobacillus</taxon>
    </lineage>
</organism>
<feature type="signal peptide" evidence="2">
    <location>
        <begin position="1"/>
        <end position="18"/>
    </location>
</feature>
<evidence type="ECO:0000256" key="1">
    <source>
        <dbReference type="SAM" id="MobiDB-lite"/>
    </source>
</evidence>
<dbReference type="OrthoDB" id="2149782at2"/>
<keyword evidence="2" id="KW-0732">Signal</keyword>
<sequence length="198" mass="22425">MKKSIKFTVALLSLFALAGCSNVHTSKDGNNLEIGQKSKKRSTKKTKTSKPTARKKQTNSSQSLTDKQQASLDKTMADYGKKRKISYVRYDGKHLLKNSAGRIYPDTFKKDTFILNNKKISIGWAPQGGDQFAYKVLAIYNHDFDQKGKHETYIFCIHDKKPIVLVDTAKEGNKIVLTQSQDRELNQHFDGIMNGTQY</sequence>
<dbReference type="InterPro" id="IPR031927">
    <property type="entry name" value="DUF4767"/>
</dbReference>
<gene>
    <name evidence="4" type="ORF">BN55_03350</name>
</gene>
<comment type="caution">
    <text evidence="4">The sequence shown here is derived from an EMBL/GenBank/DDBJ whole genome shotgun (WGS) entry which is preliminary data.</text>
</comment>
<evidence type="ECO:0000313" key="4">
    <source>
        <dbReference type="EMBL" id="CCI80960.1"/>
    </source>
</evidence>
<dbReference type="Proteomes" id="UP000009320">
    <property type="component" value="Unassembled WGS sequence"/>
</dbReference>
<keyword evidence="5" id="KW-1185">Reference proteome</keyword>
<dbReference type="STRING" id="1423758.FC41_GL000275"/>
<feature type="chain" id="PRO_5039614860" description="DUF4767 domain-containing protein" evidence="2">
    <location>
        <begin position="19"/>
        <end position="198"/>
    </location>
</feature>
<dbReference type="EMBL" id="CAKE01000001">
    <property type="protein sequence ID" value="CCI80960.1"/>
    <property type="molecule type" value="Genomic_DNA"/>
</dbReference>
<evidence type="ECO:0000259" key="3">
    <source>
        <dbReference type="Pfam" id="PF15983"/>
    </source>
</evidence>
<feature type="region of interest" description="Disordered" evidence="1">
    <location>
        <begin position="28"/>
        <end position="71"/>
    </location>
</feature>
<dbReference type="AlphaFoldDB" id="I7KG59"/>
<name>I7KG59_9LACO</name>
<dbReference type="RefSeq" id="WP_008469539.1">
    <property type="nucleotide sequence ID" value="NZ_AYZP01000001.1"/>
</dbReference>
<feature type="domain" description="DUF4767" evidence="3">
    <location>
        <begin position="67"/>
        <end position="192"/>
    </location>
</feature>
<evidence type="ECO:0000313" key="5">
    <source>
        <dbReference type="Proteomes" id="UP000009320"/>
    </source>
</evidence>
<dbReference type="Pfam" id="PF15983">
    <property type="entry name" value="DUF4767"/>
    <property type="match status" value="1"/>
</dbReference>
<protein>
    <recommendedName>
        <fullName evidence="3">DUF4767 domain-containing protein</fullName>
    </recommendedName>
</protein>
<feature type="compositionally biased region" description="Polar residues" evidence="1">
    <location>
        <begin position="58"/>
        <end position="71"/>
    </location>
</feature>
<dbReference type="eggNOG" id="ENOG5030HS8">
    <property type="taxonomic scope" value="Bacteria"/>
</dbReference>
<dbReference type="PROSITE" id="PS51257">
    <property type="entry name" value="PROKAR_LIPOPROTEIN"/>
    <property type="match status" value="1"/>
</dbReference>
<dbReference type="GeneID" id="82846248"/>
<accession>I7KG59</accession>
<evidence type="ECO:0000256" key="2">
    <source>
        <dbReference type="SAM" id="SignalP"/>
    </source>
</evidence>
<feature type="compositionally biased region" description="Basic residues" evidence="1">
    <location>
        <begin position="37"/>
        <end position="57"/>
    </location>
</feature>
<reference evidence="4 5" key="1">
    <citation type="submission" date="2012-06" db="EMBL/GenBank/DDBJ databases">
        <title>Draft Genome Sequence of Lactobacillus hominis Strain CRBIP 24.179T, isolated from human intestine.</title>
        <authorList>
            <person name="Cousin S."/>
            <person name="Ma L."/>
            <person name="Bizet C."/>
            <person name="Loux V."/>
            <person name="Bouchier C."/>
            <person name="Clermont D."/>
            <person name="Creno S."/>
        </authorList>
    </citation>
    <scope>NUCLEOTIDE SEQUENCE [LARGE SCALE GENOMIC DNA]</scope>
    <source>
        <strain evidence="5">CRBIP 24.179T</strain>
    </source>
</reference>